<name>A0AAQ4EN37_AMBAM</name>
<dbReference type="EMBL" id="JARKHS020013231">
    <property type="protein sequence ID" value="KAK8776214.1"/>
    <property type="molecule type" value="Genomic_DNA"/>
</dbReference>
<sequence>MAKTTVLLVCVACFLAPGTVSENCTEERTDAFQVIYNLPHTAAAYSSVPDPSLLCMTADLIYFNEAEGILGYLIHLKGLIGTTKKDITYDYRATTDSSVLLLAVNNDTSNLIPSISLYSDFQTCSVFKYIESPERCVLYVDRDAVDNIPPICIEKLECACGSAIPLYEKSLCNITDVSA</sequence>
<evidence type="ECO:0000256" key="1">
    <source>
        <dbReference type="SAM" id="SignalP"/>
    </source>
</evidence>
<evidence type="ECO:0008006" key="4">
    <source>
        <dbReference type="Google" id="ProtNLM"/>
    </source>
</evidence>
<protein>
    <recommendedName>
        <fullName evidence="4">Secreted protein</fullName>
    </recommendedName>
</protein>
<dbReference type="InterPro" id="IPR012674">
    <property type="entry name" value="Calycin"/>
</dbReference>
<feature type="signal peptide" evidence="1">
    <location>
        <begin position="1"/>
        <end position="21"/>
    </location>
</feature>
<comment type="caution">
    <text evidence="2">The sequence shown here is derived from an EMBL/GenBank/DDBJ whole genome shotgun (WGS) entry which is preliminary data.</text>
</comment>
<dbReference type="Gene3D" id="2.40.128.20">
    <property type="match status" value="1"/>
</dbReference>
<keyword evidence="3" id="KW-1185">Reference proteome</keyword>
<dbReference type="AlphaFoldDB" id="A0AAQ4EN37"/>
<gene>
    <name evidence="2" type="ORF">V5799_030440</name>
</gene>
<keyword evidence="1" id="KW-0732">Signal</keyword>
<proteinExistence type="predicted"/>
<feature type="chain" id="PRO_5042871332" description="Secreted protein" evidence="1">
    <location>
        <begin position="22"/>
        <end position="179"/>
    </location>
</feature>
<dbReference type="Proteomes" id="UP001321473">
    <property type="component" value="Unassembled WGS sequence"/>
</dbReference>
<reference evidence="2 3" key="1">
    <citation type="journal article" date="2023" name="Arcadia Sci">
        <title>De novo assembly of a long-read Amblyomma americanum tick genome.</title>
        <authorList>
            <person name="Chou S."/>
            <person name="Poskanzer K.E."/>
            <person name="Rollins M."/>
            <person name="Thuy-Boun P.S."/>
        </authorList>
    </citation>
    <scope>NUCLEOTIDE SEQUENCE [LARGE SCALE GENOMIC DNA]</scope>
    <source>
        <strain evidence="2">F_SG_1</strain>
        <tissue evidence="2">Salivary glands</tissue>
    </source>
</reference>
<accession>A0AAQ4EN37</accession>
<evidence type="ECO:0000313" key="2">
    <source>
        <dbReference type="EMBL" id="KAK8776214.1"/>
    </source>
</evidence>
<evidence type="ECO:0000313" key="3">
    <source>
        <dbReference type="Proteomes" id="UP001321473"/>
    </source>
</evidence>
<organism evidence="2 3">
    <name type="scientific">Amblyomma americanum</name>
    <name type="common">Lone star tick</name>
    <dbReference type="NCBI Taxonomy" id="6943"/>
    <lineage>
        <taxon>Eukaryota</taxon>
        <taxon>Metazoa</taxon>
        <taxon>Ecdysozoa</taxon>
        <taxon>Arthropoda</taxon>
        <taxon>Chelicerata</taxon>
        <taxon>Arachnida</taxon>
        <taxon>Acari</taxon>
        <taxon>Parasitiformes</taxon>
        <taxon>Ixodida</taxon>
        <taxon>Ixodoidea</taxon>
        <taxon>Ixodidae</taxon>
        <taxon>Amblyomminae</taxon>
        <taxon>Amblyomma</taxon>
    </lineage>
</organism>